<organism evidence="7 8">
    <name type="scientific">Duganella aquatilis</name>
    <dbReference type="NCBI Taxonomy" id="2666082"/>
    <lineage>
        <taxon>Bacteria</taxon>
        <taxon>Pseudomonadati</taxon>
        <taxon>Pseudomonadota</taxon>
        <taxon>Betaproteobacteria</taxon>
        <taxon>Burkholderiales</taxon>
        <taxon>Oxalobacteraceae</taxon>
        <taxon>Telluria group</taxon>
        <taxon>Duganella</taxon>
    </lineage>
</organism>
<evidence type="ECO:0000259" key="6">
    <source>
        <dbReference type="Pfam" id="PF00535"/>
    </source>
</evidence>
<keyword evidence="3" id="KW-0328">Glycosyltransferase</keyword>
<dbReference type="GO" id="GO:0016757">
    <property type="term" value="F:glycosyltransferase activity"/>
    <property type="evidence" value="ECO:0007669"/>
    <property type="project" value="UniProtKB-KW"/>
</dbReference>
<evidence type="ECO:0000313" key="8">
    <source>
        <dbReference type="Proteomes" id="UP000439986"/>
    </source>
</evidence>
<keyword evidence="2" id="KW-1003">Cell membrane</keyword>
<keyword evidence="5" id="KW-0472">Membrane</keyword>
<comment type="subcellular location">
    <subcellularLocation>
        <location evidence="1">Cell membrane</location>
    </subcellularLocation>
</comment>
<proteinExistence type="predicted"/>
<evidence type="ECO:0000256" key="1">
    <source>
        <dbReference type="ARBA" id="ARBA00004236"/>
    </source>
</evidence>
<keyword evidence="8" id="KW-1185">Reference proteome</keyword>
<dbReference type="RefSeq" id="WP_154355798.1">
    <property type="nucleotide sequence ID" value="NZ_WKJL01000001.1"/>
</dbReference>
<dbReference type="InterPro" id="IPR029044">
    <property type="entry name" value="Nucleotide-diphossugar_trans"/>
</dbReference>
<dbReference type="EMBL" id="WKJL01000001">
    <property type="protein sequence ID" value="MRW82749.1"/>
    <property type="molecule type" value="Genomic_DNA"/>
</dbReference>
<evidence type="ECO:0000256" key="3">
    <source>
        <dbReference type="ARBA" id="ARBA00022676"/>
    </source>
</evidence>
<dbReference type="Gene3D" id="3.90.550.10">
    <property type="entry name" value="Spore Coat Polysaccharide Biosynthesis Protein SpsA, Chain A"/>
    <property type="match status" value="1"/>
</dbReference>
<evidence type="ECO:0000256" key="5">
    <source>
        <dbReference type="ARBA" id="ARBA00023136"/>
    </source>
</evidence>
<evidence type="ECO:0000256" key="2">
    <source>
        <dbReference type="ARBA" id="ARBA00022475"/>
    </source>
</evidence>
<protein>
    <submittedName>
        <fullName evidence="7">Glycosyltransferase</fullName>
    </submittedName>
</protein>
<dbReference type="AlphaFoldDB" id="A0A844D6D2"/>
<dbReference type="PANTHER" id="PTHR43646:SF2">
    <property type="entry name" value="GLYCOSYLTRANSFERASE 2-LIKE DOMAIN-CONTAINING PROTEIN"/>
    <property type="match status" value="1"/>
</dbReference>
<keyword evidence="4 7" id="KW-0808">Transferase</keyword>
<feature type="domain" description="Glycosyltransferase 2-like" evidence="6">
    <location>
        <begin position="4"/>
        <end position="165"/>
    </location>
</feature>
<accession>A0A844D6D2</accession>
<dbReference type="InterPro" id="IPR001173">
    <property type="entry name" value="Glyco_trans_2-like"/>
</dbReference>
<comment type="caution">
    <text evidence="7">The sequence shown here is derived from an EMBL/GenBank/DDBJ whole genome shotgun (WGS) entry which is preliminary data.</text>
</comment>
<evidence type="ECO:0000256" key="4">
    <source>
        <dbReference type="ARBA" id="ARBA00022679"/>
    </source>
</evidence>
<dbReference type="SUPFAM" id="SSF53448">
    <property type="entry name" value="Nucleotide-diphospho-sugar transferases"/>
    <property type="match status" value="1"/>
</dbReference>
<dbReference type="GO" id="GO:0005886">
    <property type="term" value="C:plasma membrane"/>
    <property type="evidence" value="ECO:0007669"/>
    <property type="project" value="UniProtKB-SubCell"/>
</dbReference>
<reference evidence="7 8" key="1">
    <citation type="submission" date="2019-11" db="EMBL/GenBank/DDBJ databases">
        <title>Novel species isolated from a subtropical stream in China.</title>
        <authorList>
            <person name="Lu H."/>
        </authorList>
    </citation>
    <scope>NUCLEOTIDE SEQUENCE [LARGE SCALE GENOMIC DNA]</scope>
    <source>
        <strain evidence="7 8">FT26W</strain>
    </source>
</reference>
<dbReference type="Pfam" id="PF00535">
    <property type="entry name" value="Glycos_transf_2"/>
    <property type="match status" value="1"/>
</dbReference>
<dbReference type="Proteomes" id="UP000439986">
    <property type="component" value="Unassembled WGS sequence"/>
</dbReference>
<gene>
    <name evidence="7" type="ORF">GJ698_01415</name>
</gene>
<evidence type="ECO:0000313" key="7">
    <source>
        <dbReference type="EMBL" id="MRW82749.1"/>
    </source>
</evidence>
<sequence length="241" mass="25724">MIGIVIPAHNEELYLDACLRAARVAAADPALHGEAVRITVALDSCTDNSLAIVERHAAQSDQGCIIDYLCVGARNVGVTRAAGARHMLEHGARWLAFTDADTQVSPNWLAQQLSLNVDVVCGTVAVEDWSPHRDNAELLRRHFHNSYTDADGHRHIHGANMGVSAAAYLRAGGFEPLACSEDVALVEALRRNGARFAWSAAPRVTTSARCDAKARGGFGDTLLRYAESARIAATTATATGI</sequence>
<name>A0A844D6D2_9BURK</name>
<dbReference type="PANTHER" id="PTHR43646">
    <property type="entry name" value="GLYCOSYLTRANSFERASE"/>
    <property type="match status" value="1"/>
</dbReference>